<dbReference type="RefSeq" id="WP_168835179.1">
    <property type="nucleotide sequence ID" value="NZ_JABAIK010000003.1"/>
</dbReference>
<dbReference type="GO" id="GO:0004180">
    <property type="term" value="F:carboxypeptidase activity"/>
    <property type="evidence" value="ECO:0007669"/>
    <property type="project" value="UniProtKB-ARBA"/>
</dbReference>
<keyword evidence="3" id="KW-0808">Transferase</keyword>
<keyword evidence="5 7" id="KW-0573">Peptidoglycan synthesis</keyword>
<name>A0A7X8YFW4_9VIBR</name>
<dbReference type="PROSITE" id="PS52029">
    <property type="entry name" value="LD_TPASE"/>
    <property type="match status" value="1"/>
</dbReference>
<dbReference type="UniPathway" id="UPA00219"/>
<dbReference type="Gene3D" id="2.40.440.10">
    <property type="entry name" value="L,D-transpeptidase catalytic domain-like"/>
    <property type="match status" value="1"/>
</dbReference>
<dbReference type="GO" id="GO:0071555">
    <property type="term" value="P:cell wall organization"/>
    <property type="evidence" value="ECO:0007669"/>
    <property type="project" value="UniProtKB-UniRule"/>
</dbReference>
<evidence type="ECO:0000256" key="1">
    <source>
        <dbReference type="ARBA" id="ARBA00004752"/>
    </source>
</evidence>
<evidence type="ECO:0000256" key="4">
    <source>
        <dbReference type="ARBA" id="ARBA00022960"/>
    </source>
</evidence>
<organism evidence="10 11">
    <name type="scientific">Vibrio agarilyticus</name>
    <dbReference type="NCBI Taxonomy" id="2726741"/>
    <lineage>
        <taxon>Bacteria</taxon>
        <taxon>Pseudomonadati</taxon>
        <taxon>Pseudomonadota</taxon>
        <taxon>Gammaproteobacteria</taxon>
        <taxon>Vibrionales</taxon>
        <taxon>Vibrionaceae</taxon>
        <taxon>Vibrio</taxon>
    </lineage>
</organism>
<dbReference type="CDD" id="cd16913">
    <property type="entry name" value="YkuD_like"/>
    <property type="match status" value="1"/>
</dbReference>
<feature type="domain" description="L,D-TPase catalytic" evidence="9">
    <location>
        <begin position="23"/>
        <end position="159"/>
    </location>
</feature>
<feature type="active site" description="Proton donor/acceptor" evidence="7">
    <location>
        <position position="113"/>
    </location>
</feature>
<keyword evidence="8" id="KW-0732">Signal</keyword>
<evidence type="ECO:0000256" key="6">
    <source>
        <dbReference type="ARBA" id="ARBA00023316"/>
    </source>
</evidence>
<evidence type="ECO:0000259" key="9">
    <source>
        <dbReference type="PROSITE" id="PS52029"/>
    </source>
</evidence>
<evidence type="ECO:0000256" key="7">
    <source>
        <dbReference type="PROSITE-ProRule" id="PRU01373"/>
    </source>
</evidence>
<dbReference type="SUPFAM" id="SSF141523">
    <property type="entry name" value="L,D-transpeptidase catalytic domain-like"/>
    <property type="match status" value="1"/>
</dbReference>
<dbReference type="AlphaFoldDB" id="A0A7X8YFW4"/>
<dbReference type="EMBL" id="JABAIK010000003">
    <property type="protein sequence ID" value="NLS12069.1"/>
    <property type="molecule type" value="Genomic_DNA"/>
</dbReference>
<dbReference type="PANTHER" id="PTHR36699">
    <property type="entry name" value="LD-TRANSPEPTIDASE"/>
    <property type="match status" value="1"/>
</dbReference>
<feature type="signal peptide" evidence="8">
    <location>
        <begin position="1"/>
        <end position="21"/>
    </location>
</feature>
<feature type="chain" id="PRO_5031162648" evidence="8">
    <location>
        <begin position="22"/>
        <end position="160"/>
    </location>
</feature>
<protein>
    <submittedName>
        <fullName evidence="10">L,D-transpeptidase family protein</fullName>
    </submittedName>
</protein>
<keyword evidence="11" id="KW-1185">Reference proteome</keyword>
<keyword evidence="6 7" id="KW-0961">Cell wall biogenesis/degradation</keyword>
<evidence type="ECO:0000256" key="3">
    <source>
        <dbReference type="ARBA" id="ARBA00022679"/>
    </source>
</evidence>
<evidence type="ECO:0000256" key="8">
    <source>
        <dbReference type="SAM" id="SignalP"/>
    </source>
</evidence>
<evidence type="ECO:0000256" key="2">
    <source>
        <dbReference type="ARBA" id="ARBA00005992"/>
    </source>
</evidence>
<dbReference type="GO" id="GO:0009252">
    <property type="term" value="P:peptidoglycan biosynthetic process"/>
    <property type="evidence" value="ECO:0007669"/>
    <property type="project" value="UniProtKB-UniPathway"/>
</dbReference>
<reference evidence="10 11" key="1">
    <citation type="submission" date="2020-04" db="EMBL/GenBank/DDBJ databases">
        <title>Vibrio sp. SM6, a novel species isolated from seawater.</title>
        <authorList>
            <person name="Wang X."/>
        </authorList>
    </citation>
    <scope>NUCLEOTIDE SEQUENCE [LARGE SCALE GENOMIC DNA]</scope>
    <source>
        <strain evidence="10 11">SM6</strain>
    </source>
</reference>
<dbReference type="PANTHER" id="PTHR36699:SF1">
    <property type="entry name" value="L,D-TRANSPEPTIDASE YAFK-RELATED"/>
    <property type="match status" value="1"/>
</dbReference>
<gene>
    <name evidence="10" type="ORF">HGP28_04070</name>
</gene>
<dbReference type="Proteomes" id="UP000535589">
    <property type="component" value="Unassembled WGS sequence"/>
</dbReference>
<dbReference type="GO" id="GO:0008360">
    <property type="term" value="P:regulation of cell shape"/>
    <property type="evidence" value="ECO:0007669"/>
    <property type="project" value="UniProtKB-UniRule"/>
</dbReference>
<dbReference type="GO" id="GO:0016740">
    <property type="term" value="F:transferase activity"/>
    <property type="evidence" value="ECO:0007669"/>
    <property type="project" value="UniProtKB-KW"/>
</dbReference>
<evidence type="ECO:0000313" key="10">
    <source>
        <dbReference type="EMBL" id="NLS12069.1"/>
    </source>
</evidence>
<accession>A0A7X8YFW4</accession>
<dbReference type="InterPro" id="IPR038063">
    <property type="entry name" value="Transpep_catalytic_dom"/>
</dbReference>
<comment type="similarity">
    <text evidence="2">Belongs to the YkuD family.</text>
</comment>
<evidence type="ECO:0000313" key="11">
    <source>
        <dbReference type="Proteomes" id="UP000535589"/>
    </source>
</evidence>
<comment type="caution">
    <text evidence="10">The sequence shown here is derived from an EMBL/GenBank/DDBJ whole genome shotgun (WGS) entry which is preliminary data.</text>
</comment>
<dbReference type="Pfam" id="PF03734">
    <property type="entry name" value="YkuD"/>
    <property type="match status" value="1"/>
</dbReference>
<sequence length="160" mass="18097">MKKKLVWLALLSLGLSAPCWAVDRVEVVKSERRMYLFDGDKVVREYHIALGKAPKGHKRQEGDNRTPEGHYTLDFVMNNSAYYRSMHITYPNAQDAQSAQLRGVSPGGDIKIHGLPNGIQELPAQMKNVDWTNGCIAITNREMDEFLRMVKRGTPISIRA</sequence>
<evidence type="ECO:0000256" key="5">
    <source>
        <dbReference type="ARBA" id="ARBA00022984"/>
    </source>
</evidence>
<proteinExistence type="inferred from homology"/>
<comment type="pathway">
    <text evidence="1 7">Cell wall biogenesis; peptidoglycan biosynthesis.</text>
</comment>
<feature type="active site" description="Nucleophile" evidence="7">
    <location>
        <position position="135"/>
    </location>
</feature>
<keyword evidence="4 7" id="KW-0133">Cell shape</keyword>
<dbReference type="InterPro" id="IPR005490">
    <property type="entry name" value="LD_TPept_cat_dom"/>
</dbReference>